<organism evidence="1">
    <name type="scientific">marine sediment metagenome</name>
    <dbReference type="NCBI Taxonomy" id="412755"/>
    <lineage>
        <taxon>unclassified sequences</taxon>
        <taxon>metagenomes</taxon>
        <taxon>ecological metagenomes</taxon>
    </lineage>
</organism>
<sequence>MRHPAYHLRPNKAVDRFALVEAIRCLEASCKLNEYTYYGLGGPYLEEFRLLYEYYPQIKMVSIENDEETYKRQRFHLPCRTLRLNNTDVKSFLAQYEPKNKKSIFWLDYPDLEYGDFEDFITLLGKVNAMSMVKITLRAEPSDYLDKGEEFRKKFQAVMPRPSEDPPPTSPEFAYLLQEMLQVAAEKALPAESTSLMFQPVSSFYYSDGTGI</sequence>
<dbReference type="Pfam" id="PF20553">
    <property type="entry name" value="Methyltransf_35"/>
    <property type="match status" value="1"/>
</dbReference>
<evidence type="ECO:0000313" key="1">
    <source>
        <dbReference type="EMBL" id="KKL84913.1"/>
    </source>
</evidence>
<comment type="caution">
    <text evidence="1">The sequence shown here is derived from an EMBL/GenBank/DDBJ whole genome shotgun (WGS) entry which is preliminary data.</text>
</comment>
<dbReference type="AlphaFoldDB" id="A0A0F9FF44"/>
<reference evidence="1" key="1">
    <citation type="journal article" date="2015" name="Nature">
        <title>Complex archaea that bridge the gap between prokaryotes and eukaryotes.</title>
        <authorList>
            <person name="Spang A."/>
            <person name="Saw J.H."/>
            <person name="Jorgensen S.L."/>
            <person name="Zaremba-Niedzwiedzka K."/>
            <person name="Martijn J."/>
            <person name="Lind A.E."/>
            <person name="van Eijk R."/>
            <person name="Schleper C."/>
            <person name="Guy L."/>
            <person name="Ettema T.J."/>
        </authorList>
    </citation>
    <scope>NUCLEOTIDE SEQUENCE</scope>
</reference>
<proteinExistence type="predicted"/>
<dbReference type="InterPro" id="IPR046788">
    <property type="entry name" value="Methyltransf_35"/>
</dbReference>
<protein>
    <submittedName>
        <fullName evidence="1">Uncharacterized protein</fullName>
    </submittedName>
</protein>
<gene>
    <name evidence="1" type="ORF">LCGC14_1959990</name>
</gene>
<accession>A0A0F9FF44</accession>
<feature type="non-terminal residue" evidence="1">
    <location>
        <position position="212"/>
    </location>
</feature>
<dbReference type="EMBL" id="LAZR01021559">
    <property type="protein sequence ID" value="KKL84913.1"/>
    <property type="molecule type" value="Genomic_DNA"/>
</dbReference>
<name>A0A0F9FF44_9ZZZZ</name>